<evidence type="ECO:0000256" key="1">
    <source>
        <dbReference type="SAM" id="MobiDB-lite"/>
    </source>
</evidence>
<proteinExistence type="predicted"/>
<reference evidence="2" key="2">
    <citation type="submission" date="2023-06" db="EMBL/GenBank/DDBJ databases">
        <authorList>
            <person name="Ma L."/>
            <person name="Liu K.-W."/>
            <person name="Li Z."/>
            <person name="Hsiao Y.-Y."/>
            <person name="Qi Y."/>
            <person name="Fu T."/>
            <person name="Tang G."/>
            <person name="Zhang D."/>
            <person name="Sun W.-H."/>
            <person name="Liu D.-K."/>
            <person name="Li Y."/>
            <person name="Chen G.-Z."/>
            <person name="Liu X.-D."/>
            <person name="Liao X.-Y."/>
            <person name="Jiang Y.-T."/>
            <person name="Yu X."/>
            <person name="Hao Y."/>
            <person name="Huang J."/>
            <person name="Zhao X.-W."/>
            <person name="Ke S."/>
            <person name="Chen Y.-Y."/>
            <person name="Wu W.-L."/>
            <person name="Hsu J.-L."/>
            <person name="Lin Y.-F."/>
            <person name="Huang M.-D."/>
            <person name="Li C.-Y."/>
            <person name="Huang L."/>
            <person name="Wang Z.-W."/>
            <person name="Zhao X."/>
            <person name="Zhong W.-Y."/>
            <person name="Peng D.-H."/>
            <person name="Ahmad S."/>
            <person name="Lan S."/>
            <person name="Zhang J.-S."/>
            <person name="Tsai W.-C."/>
            <person name="Van De Peer Y."/>
            <person name="Liu Z.-J."/>
        </authorList>
    </citation>
    <scope>NUCLEOTIDE SEQUENCE</scope>
    <source>
        <strain evidence="2">CP</strain>
        <tissue evidence="2">Leaves</tissue>
    </source>
</reference>
<keyword evidence="3" id="KW-1185">Reference proteome</keyword>
<organism evidence="2 3">
    <name type="scientific">Acorus calamus</name>
    <name type="common">Sweet flag</name>
    <dbReference type="NCBI Taxonomy" id="4465"/>
    <lineage>
        <taxon>Eukaryota</taxon>
        <taxon>Viridiplantae</taxon>
        <taxon>Streptophyta</taxon>
        <taxon>Embryophyta</taxon>
        <taxon>Tracheophyta</taxon>
        <taxon>Spermatophyta</taxon>
        <taxon>Magnoliopsida</taxon>
        <taxon>Liliopsida</taxon>
        <taxon>Acoraceae</taxon>
        <taxon>Acorus</taxon>
    </lineage>
</organism>
<dbReference type="AlphaFoldDB" id="A0AAV9DID8"/>
<gene>
    <name evidence="2" type="ORF">QJS10_CPB13g00914</name>
</gene>
<reference evidence="2" key="1">
    <citation type="journal article" date="2023" name="Nat. Commun.">
        <title>Diploid and tetraploid genomes of Acorus and the evolution of monocots.</title>
        <authorList>
            <person name="Ma L."/>
            <person name="Liu K.W."/>
            <person name="Li Z."/>
            <person name="Hsiao Y.Y."/>
            <person name="Qi Y."/>
            <person name="Fu T."/>
            <person name="Tang G.D."/>
            <person name="Zhang D."/>
            <person name="Sun W.H."/>
            <person name="Liu D.K."/>
            <person name="Li Y."/>
            <person name="Chen G.Z."/>
            <person name="Liu X.D."/>
            <person name="Liao X.Y."/>
            <person name="Jiang Y.T."/>
            <person name="Yu X."/>
            <person name="Hao Y."/>
            <person name="Huang J."/>
            <person name="Zhao X.W."/>
            <person name="Ke S."/>
            <person name="Chen Y.Y."/>
            <person name="Wu W.L."/>
            <person name="Hsu J.L."/>
            <person name="Lin Y.F."/>
            <person name="Huang M.D."/>
            <person name="Li C.Y."/>
            <person name="Huang L."/>
            <person name="Wang Z.W."/>
            <person name="Zhao X."/>
            <person name="Zhong W.Y."/>
            <person name="Peng D.H."/>
            <person name="Ahmad S."/>
            <person name="Lan S."/>
            <person name="Zhang J.S."/>
            <person name="Tsai W.C."/>
            <person name="Van de Peer Y."/>
            <person name="Liu Z.J."/>
        </authorList>
    </citation>
    <scope>NUCLEOTIDE SEQUENCE</scope>
    <source>
        <strain evidence="2">CP</strain>
    </source>
</reference>
<name>A0AAV9DID8_ACOCL</name>
<accession>A0AAV9DID8</accession>
<feature type="region of interest" description="Disordered" evidence="1">
    <location>
        <begin position="1"/>
        <end position="117"/>
    </location>
</feature>
<evidence type="ECO:0000313" key="2">
    <source>
        <dbReference type="EMBL" id="KAK1300675.1"/>
    </source>
</evidence>
<feature type="compositionally biased region" description="Basic and acidic residues" evidence="1">
    <location>
        <begin position="94"/>
        <end position="103"/>
    </location>
</feature>
<dbReference type="Proteomes" id="UP001180020">
    <property type="component" value="Unassembled WGS sequence"/>
</dbReference>
<protein>
    <submittedName>
        <fullName evidence="2">Uncharacterized protein</fullName>
    </submittedName>
</protein>
<dbReference type="EMBL" id="JAUJYO010000013">
    <property type="protein sequence ID" value="KAK1300675.1"/>
    <property type="molecule type" value="Genomic_DNA"/>
</dbReference>
<evidence type="ECO:0000313" key="3">
    <source>
        <dbReference type="Proteomes" id="UP001180020"/>
    </source>
</evidence>
<sequence>MRTSHGRDHRIHGPPLVRSEIESEHPIRTVREAVEDPIIDDARSDHGEPSGERALGLPPSDLGVVDGGGGSDGDDLVRSGGSDGGDSVGSVWDWGDRVERGGGEEVDGGDGGVGLLG</sequence>
<comment type="caution">
    <text evidence="2">The sequence shown here is derived from an EMBL/GenBank/DDBJ whole genome shotgun (WGS) entry which is preliminary data.</text>
</comment>
<feature type="compositionally biased region" description="Basic and acidic residues" evidence="1">
    <location>
        <begin position="19"/>
        <end position="51"/>
    </location>
</feature>